<name>A0ABN8T3D2_9CNID</name>
<accession>A0ABN8T3D2</accession>
<organism evidence="1 2">
    <name type="scientific">Porites evermanni</name>
    <dbReference type="NCBI Taxonomy" id="104178"/>
    <lineage>
        <taxon>Eukaryota</taxon>
        <taxon>Metazoa</taxon>
        <taxon>Cnidaria</taxon>
        <taxon>Anthozoa</taxon>
        <taxon>Hexacorallia</taxon>
        <taxon>Scleractinia</taxon>
        <taxon>Fungiina</taxon>
        <taxon>Poritidae</taxon>
        <taxon>Porites</taxon>
    </lineage>
</organism>
<feature type="non-terminal residue" evidence="1">
    <location>
        <position position="163"/>
    </location>
</feature>
<reference evidence="1 2" key="1">
    <citation type="submission" date="2022-05" db="EMBL/GenBank/DDBJ databases">
        <authorList>
            <consortium name="Genoscope - CEA"/>
            <person name="William W."/>
        </authorList>
    </citation>
    <scope>NUCLEOTIDE SEQUENCE [LARGE SCALE GENOMIC DNA]</scope>
</reference>
<comment type="caution">
    <text evidence="1">The sequence shown here is derived from an EMBL/GenBank/DDBJ whole genome shotgun (WGS) entry which is preliminary data.</text>
</comment>
<protein>
    <submittedName>
        <fullName evidence="1">Uncharacterized protein</fullName>
    </submittedName>
</protein>
<evidence type="ECO:0000313" key="2">
    <source>
        <dbReference type="Proteomes" id="UP001159427"/>
    </source>
</evidence>
<sequence>MPLTLSNKWISQFFSVACSPQRMVETYQYLPFNKNIPIKGFKFYVSTASWKMKRPPAYLLRAYEPFYGARVFVVFASRRRKLLKINFLPDLAGKVMSKKAEYISRYGEQIISVTVMLGCLGYEGYVTFTDLADSDAITLVTQLTFDRITMLKRILRFWNGNMT</sequence>
<proteinExistence type="predicted"/>
<keyword evidence="2" id="KW-1185">Reference proteome</keyword>
<dbReference type="Proteomes" id="UP001159427">
    <property type="component" value="Unassembled WGS sequence"/>
</dbReference>
<evidence type="ECO:0000313" key="1">
    <source>
        <dbReference type="EMBL" id="CAH3198693.1"/>
    </source>
</evidence>
<gene>
    <name evidence="1" type="ORF">PEVE_00036518</name>
</gene>
<dbReference type="EMBL" id="CALNXI010005848">
    <property type="protein sequence ID" value="CAH3198693.1"/>
    <property type="molecule type" value="Genomic_DNA"/>
</dbReference>